<name>A0ABV2A9I7_9GAMM</name>
<reference evidence="1 2" key="1">
    <citation type="submission" date="2024-06" db="EMBL/GenBank/DDBJ databases">
        <authorList>
            <person name="Li Z."/>
            <person name="Jiang Y."/>
        </authorList>
    </citation>
    <scope>NUCLEOTIDE SEQUENCE [LARGE SCALE GENOMIC DNA]</scope>
    <source>
        <strain evidence="1 2">HSW-8</strain>
    </source>
</reference>
<dbReference type="EMBL" id="JBEPIJ010000007">
    <property type="protein sequence ID" value="MES0873922.1"/>
    <property type="molecule type" value="Genomic_DNA"/>
</dbReference>
<comment type="caution">
    <text evidence="1">The sequence shown here is derived from an EMBL/GenBank/DDBJ whole genome shotgun (WGS) entry which is preliminary data.</text>
</comment>
<evidence type="ECO:0008006" key="3">
    <source>
        <dbReference type="Google" id="ProtNLM"/>
    </source>
</evidence>
<evidence type="ECO:0000313" key="2">
    <source>
        <dbReference type="Proteomes" id="UP001465331"/>
    </source>
</evidence>
<sequence>MRAPAHHAQVYRILPLLALILAAPAAALERIEVQITRIDGSGWQLRDVRGHWQAHGRLGVAGRLESGLPARSFVELSCAKLQARGLACDALRLRARNPAFGSLDARGAAQLDASGGWRLQLRRADVTLQHNSADGRLAAENLRLGLTGEARHDGKHLQLWLQAATAGGLAYIEPYFVDFGAQPLHVDVELRQDGGALRIEHLAARQTGVGSIAVRGALDPAAWGRRHELFINAAIDDAASAATLYAQPALTATPLQGLALAGALELTAHLRNAQPLTVEARLRALELRIPRLGVSLDGLHGKLAWATATQATSQLRWSGGQLGRLPLGPAQLQWRAAGAALALSAPTRIPLLDGSVDIDRLAVSGIGGAALKAEFAARLQPIDLRELCRAFGWPAFSGTLSGHIPGLRLHDRRIELDGALTADAFGGEIRIGALGVTDPFGVLPRVSADIQLRRLDLAALTGAFDFGRITGRLDGDITGLRLIGWAPVAMDAHLYSTPGDRSPRRISQRAIDDIAAVGGGPTGLLSRGVMRFFDDFAYRRIGWRCVLDDGICRMDGIRPSDEGDGYVLVEGRGLPRIDVVGYSRRVSWPVFMAQLRSIGNAGAARVDTP</sequence>
<evidence type="ECO:0000313" key="1">
    <source>
        <dbReference type="EMBL" id="MES0873922.1"/>
    </source>
</evidence>
<proteinExistence type="predicted"/>
<protein>
    <recommendedName>
        <fullName evidence="3">Dicarboxylate transport domain-containing protein</fullName>
    </recommendedName>
</protein>
<organism evidence="1 2">
    <name type="scientific">Sinimarinibacterium thermocellulolyticum</name>
    <dbReference type="NCBI Taxonomy" id="3170016"/>
    <lineage>
        <taxon>Bacteria</taxon>
        <taxon>Pseudomonadati</taxon>
        <taxon>Pseudomonadota</taxon>
        <taxon>Gammaproteobacteria</taxon>
        <taxon>Nevskiales</taxon>
        <taxon>Nevskiaceae</taxon>
        <taxon>Sinimarinibacterium</taxon>
    </lineage>
</organism>
<keyword evidence="2" id="KW-1185">Reference proteome</keyword>
<gene>
    <name evidence="1" type="ORF">ABSH63_07905</name>
</gene>
<dbReference type="RefSeq" id="WP_352888822.1">
    <property type="nucleotide sequence ID" value="NZ_JBEPIJ010000007.1"/>
</dbReference>
<dbReference type="Proteomes" id="UP001465331">
    <property type="component" value="Unassembled WGS sequence"/>
</dbReference>
<accession>A0ABV2A9I7</accession>